<proteinExistence type="predicted"/>
<accession>A0A081BKQ2</accession>
<dbReference type="EMBL" id="BBJM01000042">
    <property type="protein sequence ID" value="GAK48620.1"/>
    <property type="molecule type" value="Genomic_DNA"/>
</dbReference>
<reference evidence="1" key="1">
    <citation type="journal article" date="2014" name="Genome Announc.">
        <title>Draft Genome Sequence of Lactobacillus oryzae Strain SG293T.</title>
        <authorList>
            <person name="Tanizawa Y."/>
            <person name="Fujisawa T."/>
            <person name="Mochizuki T."/>
            <person name="Kaminuma E."/>
            <person name="Nakamura Y."/>
            <person name="Tohno M."/>
        </authorList>
    </citation>
    <scope>NUCLEOTIDE SEQUENCE [LARGE SCALE GENOMIC DNA]</scope>
    <source>
        <strain evidence="1">SG293</strain>
    </source>
</reference>
<gene>
    <name evidence="1" type="ORF">LOSG293_420060</name>
</gene>
<evidence type="ECO:0000313" key="2">
    <source>
        <dbReference type="Proteomes" id="UP000028700"/>
    </source>
</evidence>
<dbReference type="STRING" id="1291743.LOSG293_420060"/>
<organism evidence="1 2">
    <name type="scientific">Secundilactobacillus oryzae JCM 18671</name>
    <dbReference type="NCBI Taxonomy" id="1291743"/>
    <lineage>
        <taxon>Bacteria</taxon>
        <taxon>Bacillati</taxon>
        <taxon>Bacillota</taxon>
        <taxon>Bacilli</taxon>
        <taxon>Lactobacillales</taxon>
        <taxon>Lactobacillaceae</taxon>
        <taxon>Secundilactobacillus</taxon>
    </lineage>
</organism>
<keyword evidence="2" id="KW-1185">Reference proteome</keyword>
<protein>
    <submittedName>
        <fullName evidence="1">Uncharacterized protein</fullName>
    </submittedName>
</protein>
<name>A0A081BKQ2_9LACO</name>
<dbReference type="AlphaFoldDB" id="A0A081BKQ2"/>
<evidence type="ECO:0000313" key="1">
    <source>
        <dbReference type="EMBL" id="GAK48620.1"/>
    </source>
</evidence>
<comment type="caution">
    <text evidence="1">The sequence shown here is derived from an EMBL/GenBank/DDBJ whole genome shotgun (WGS) entry which is preliminary data.</text>
</comment>
<dbReference type="Proteomes" id="UP000028700">
    <property type="component" value="Unassembled WGS sequence"/>
</dbReference>
<sequence length="77" mass="8300">MPYGLFAMERHGTPLSQKAVSSSVLNLSELVAKINFMADGKVLQAAGNKIGHTPDWHVSYGVCYASLTSISQLSRCD</sequence>